<feature type="region of interest" description="Disordered" evidence="1">
    <location>
        <begin position="90"/>
        <end position="118"/>
    </location>
</feature>
<dbReference type="Gene3D" id="3.30.2270.10">
    <property type="entry name" value="Folate-binding superfamily"/>
    <property type="match status" value="1"/>
</dbReference>
<dbReference type="NCBIfam" id="TIGR01374">
    <property type="entry name" value="soxD"/>
    <property type="match status" value="1"/>
</dbReference>
<dbReference type="RefSeq" id="WP_075570381.1">
    <property type="nucleotide sequence ID" value="NZ_MSDO01000017.1"/>
</dbReference>
<dbReference type="STRING" id="404433.BTW07_11875"/>
<evidence type="ECO:0000256" key="1">
    <source>
        <dbReference type="SAM" id="MobiDB-lite"/>
    </source>
</evidence>
<gene>
    <name evidence="2" type="ORF">BTW07_11875</name>
</gene>
<proteinExistence type="predicted"/>
<evidence type="ECO:0000313" key="2">
    <source>
        <dbReference type="EMBL" id="OLO03973.1"/>
    </source>
</evidence>
<dbReference type="GO" id="GO:0046653">
    <property type="term" value="P:tetrahydrofolate metabolic process"/>
    <property type="evidence" value="ECO:0007669"/>
    <property type="project" value="InterPro"/>
</dbReference>
<dbReference type="GO" id="GO:0008115">
    <property type="term" value="F:sarcosine oxidase activity"/>
    <property type="evidence" value="ECO:0007669"/>
    <property type="project" value="InterPro"/>
</dbReference>
<reference evidence="2 3" key="1">
    <citation type="submission" date="2016-12" db="EMBL/GenBank/DDBJ databases">
        <title>Draft genome sequences of strains Salinicola socius SMB35, Salinicola sp. MH3R3-1 and Chromohalobacter sp. SMB17 from the Verkhnekamsk potash mining region of Russia.</title>
        <authorList>
            <person name="Mavrodi D.V."/>
            <person name="Olsson B.E."/>
            <person name="Korsakova E.S."/>
            <person name="Pyankova A."/>
            <person name="Mavrodi O.V."/>
            <person name="Plotnikova E.G."/>
        </authorList>
    </citation>
    <scope>NUCLEOTIDE SEQUENCE [LARGE SCALE GENOMIC DNA]</scope>
    <source>
        <strain evidence="2 3">SMB35</strain>
    </source>
</reference>
<organism evidence="2 3">
    <name type="scientific">Salinicola socius</name>
    <dbReference type="NCBI Taxonomy" id="404433"/>
    <lineage>
        <taxon>Bacteria</taxon>
        <taxon>Pseudomonadati</taxon>
        <taxon>Pseudomonadota</taxon>
        <taxon>Gammaproteobacteria</taxon>
        <taxon>Oceanospirillales</taxon>
        <taxon>Halomonadaceae</taxon>
        <taxon>Salinicola</taxon>
    </lineage>
</organism>
<protein>
    <submittedName>
        <fullName evidence="2">Sarcosine oxidase subunit delta</fullName>
    </submittedName>
</protein>
<dbReference type="EMBL" id="MSDO01000017">
    <property type="protein sequence ID" value="OLO03973.1"/>
    <property type="molecule type" value="Genomic_DNA"/>
</dbReference>
<evidence type="ECO:0000313" key="3">
    <source>
        <dbReference type="Proteomes" id="UP000186878"/>
    </source>
</evidence>
<dbReference type="AlphaFoldDB" id="A0A1Q8SRD3"/>
<dbReference type="OrthoDB" id="7159274at2"/>
<keyword evidence="3" id="KW-1185">Reference proteome</keyword>
<dbReference type="Proteomes" id="UP000186878">
    <property type="component" value="Unassembled WGS sequence"/>
</dbReference>
<comment type="caution">
    <text evidence="2">The sequence shown here is derived from an EMBL/GenBank/DDBJ whole genome shotgun (WGS) entry which is preliminary data.</text>
</comment>
<feature type="compositionally biased region" description="Polar residues" evidence="1">
    <location>
        <begin position="109"/>
        <end position="118"/>
    </location>
</feature>
<accession>A0A1Q8SRD3</accession>
<name>A0A1Q8SRD3_9GAMM</name>
<dbReference type="Pfam" id="PF04267">
    <property type="entry name" value="SoxD"/>
    <property type="match status" value="1"/>
</dbReference>
<dbReference type="InterPro" id="IPR038561">
    <property type="entry name" value="SoxD_sf"/>
</dbReference>
<sequence>MFHIYCPYCAEYREEEEFHPKGQAHIARPADPTASSDDAWGDYLFFRDNPRGVHHELWVHAVGCRKFFNITRDTRSYAILETYRMGEQPGVTAESVTLAERDSERKTSDTATMQGVPS</sequence>
<feature type="compositionally biased region" description="Basic and acidic residues" evidence="1">
    <location>
        <begin position="99"/>
        <end position="108"/>
    </location>
</feature>
<dbReference type="InterPro" id="IPR006279">
    <property type="entry name" value="SoxD"/>
</dbReference>